<name>A0A9D0YYS6_9FIRM</name>
<reference evidence="2" key="2">
    <citation type="journal article" date="2021" name="PeerJ">
        <title>Extensive microbial diversity within the chicken gut microbiome revealed by metagenomics and culture.</title>
        <authorList>
            <person name="Gilroy R."/>
            <person name="Ravi A."/>
            <person name="Getino M."/>
            <person name="Pursley I."/>
            <person name="Horton D.L."/>
            <person name="Alikhan N.F."/>
            <person name="Baker D."/>
            <person name="Gharbi K."/>
            <person name="Hall N."/>
            <person name="Watson M."/>
            <person name="Adriaenssens E.M."/>
            <person name="Foster-Nyarko E."/>
            <person name="Jarju S."/>
            <person name="Secka A."/>
            <person name="Antonio M."/>
            <person name="Oren A."/>
            <person name="Chaudhuri R.R."/>
            <person name="La Ragione R."/>
            <person name="Hildebrand F."/>
            <person name="Pallen M.J."/>
        </authorList>
    </citation>
    <scope>NUCLEOTIDE SEQUENCE</scope>
    <source>
        <strain evidence="2">ChiHile30-977</strain>
    </source>
</reference>
<proteinExistence type="predicted"/>
<keyword evidence="1" id="KW-0812">Transmembrane</keyword>
<gene>
    <name evidence="2" type="ORF">IAA66_10055</name>
</gene>
<evidence type="ECO:0000313" key="3">
    <source>
        <dbReference type="Proteomes" id="UP000886819"/>
    </source>
</evidence>
<comment type="caution">
    <text evidence="2">The sequence shown here is derived from an EMBL/GenBank/DDBJ whole genome shotgun (WGS) entry which is preliminary data.</text>
</comment>
<dbReference type="AlphaFoldDB" id="A0A9D0YYS6"/>
<evidence type="ECO:0000256" key="1">
    <source>
        <dbReference type="SAM" id="Phobius"/>
    </source>
</evidence>
<feature type="transmembrane region" description="Helical" evidence="1">
    <location>
        <begin position="61"/>
        <end position="81"/>
    </location>
</feature>
<keyword evidence="1" id="KW-1133">Transmembrane helix</keyword>
<dbReference type="Proteomes" id="UP000886819">
    <property type="component" value="Unassembled WGS sequence"/>
</dbReference>
<organism evidence="2 3">
    <name type="scientific">Candidatus Avichristensenella intestinipullorum</name>
    <dbReference type="NCBI Taxonomy" id="2840693"/>
    <lineage>
        <taxon>Bacteria</taxon>
        <taxon>Bacillati</taxon>
        <taxon>Bacillota</taxon>
        <taxon>Clostridia</taxon>
        <taxon>Candidatus Avichristensenella</taxon>
    </lineage>
</organism>
<dbReference type="EMBL" id="DVFI01000138">
    <property type="protein sequence ID" value="HIQ63901.1"/>
    <property type="molecule type" value="Genomic_DNA"/>
</dbReference>
<reference evidence="2" key="1">
    <citation type="submission" date="2020-10" db="EMBL/GenBank/DDBJ databases">
        <authorList>
            <person name="Gilroy R."/>
        </authorList>
    </citation>
    <scope>NUCLEOTIDE SEQUENCE</scope>
    <source>
        <strain evidence="2">ChiHile30-977</strain>
    </source>
</reference>
<protein>
    <submittedName>
        <fullName evidence="2">Uncharacterized protein</fullName>
    </submittedName>
</protein>
<evidence type="ECO:0000313" key="2">
    <source>
        <dbReference type="EMBL" id="HIQ63901.1"/>
    </source>
</evidence>
<feature type="transmembrane region" description="Helical" evidence="1">
    <location>
        <begin position="26"/>
        <end position="46"/>
    </location>
</feature>
<keyword evidence="1" id="KW-0472">Membrane</keyword>
<sequence length="174" mass="19882">MQNQLPARLHGDADAQRNNRAIRRRLAILAITTGLMVALVTASLIWRDNTHVDNVRETPSQVFTIAVSALWGGFAIFFWDLKVAPYLHYRKFLRDIRTGLHRTVEGRLTRFDTQTTFRNGLGFYAVMVNIGRGDDPEDDRLLYWDASLPKPALHEGDRVLFLVHGNEIIGLQKQ</sequence>
<accession>A0A9D0YYS6</accession>